<keyword evidence="2" id="KW-1185">Reference proteome</keyword>
<accession>A0A317T0M7</accession>
<evidence type="ECO:0000313" key="2">
    <source>
        <dbReference type="Proteomes" id="UP000246991"/>
    </source>
</evidence>
<proteinExistence type="predicted"/>
<protein>
    <submittedName>
        <fullName evidence="1">Uncharacterized protein</fullName>
    </submittedName>
</protein>
<reference evidence="1 2" key="1">
    <citation type="submission" date="2018-03" db="EMBL/GenBank/DDBJ databases">
        <title>Genomes of Pezizomycetes fungi and the evolution of truffles.</title>
        <authorList>
            <person name="Murat C."/>
            <person name="Payen T."/>
            <person name="Noel B."/>
            <person name="Kuo A."/>
            <person name="Martin F.M."/>
        </authorList>
    </citation>
    <scope>NUCLEOTIDE SEQUENCE [LARGE SCALE GENOMIC DNA]</scope>
    <source>
        <strain evidence="1">091103-1</strain>
    </source>
</reference>
<organism evidence="1 2">
    <name type="scientific">Tuber magnatum</name>
    <name type="common">white Piedmont truffle</name>
    <dbReference type="NCBI Taxonomy" id="42249"/>
    <lineage>
        <taxon>Eukaryota</taxon>
        <taxon>Fungi</taxon>
        <taxon>Dikarya</taxon>
        <taxon>Ascomycota</taxon>
        <taxon>Pezizomycotina</taxon>
        <taxon>Pezizomycetes</taxon>
        <taxon>Pezizales</taxon>
        <taxon>Tuberaceae</taxon>
        <taxon>Tuber</taxon>
    </lineage>
</organism>
<gene>
    <name evidence="1" type="ORF">C7212DRAFT_341946</name>
</gene>
<comment type="caution">
    <text evidence="1">The sequence shown here is derived from an EMBL/GenBank/DDBJ whole genome shotgun (WGS) entry which is preliminary data.</text>
</comment>
<dbReference type="Proteomes" id="UP000246991">
    <property type="component" value="Unassembled WGS sequence"/>
</dbReference>
<sequence length="384" mass="42125">MGGDRVNAKTYPALQNHGNYRDLCVAGSREFKEPVRKQDEPPRREEEISDLRLREFRRNWLSIAVATRWALQPEASEKDQLRVLDETMADLELAECCSGPGKQLLTSGSLRVVASERTGSTTALERAIANLPPTGYCRNPPGVVENQPRFRNETTADLLLGERCSGIHGGSERKHLLTSGSPSLAGGEQLWENRELERQDEAIANAQLPDLFSNLYANPSPLLRDVTDTYPISHYSSLVNPSPPPTSLTDPQCAPQPFGQHSLYLLIIPVGVLHTGHAGSAYPNQPGYGLLSLNARSATANANGLTSASGLLVRGPFLVHDIYGLDAILAFAHTLCRSLSLSKVSSREGCFYYGAKCLKMDPPVEQQSRCNRSELSQELPRHDE</sequence>
<name>A0A317T0M7_9PEZI</name>
<dbReference type="EMBL" id="PYWC01000007">
    <property type="protein sequence ID" value="PWW79680.1"/>
    <property type="molecule type" value="Genomic_DNA"/>
</dbReference>
<evidence type="ECO:0000313" key="1">
    <source>
        <dbReference type="EMBL" id="PWW79680.1"/>
    </source>
</evidence>
<dbReference type="AlphaFoldDB" id="A0A317T0M7"/>